<dbReference type="Proteomes" id="UP000230324">
    <property type="component" value="Unassembled WGS sequence"/>
</dbReference>
<proteinExistence type="predicted"/>
<evidence type="ECO:0000313" key="2">
    <source>
        <dbReference type="Proteomes" id="UP000230324"/>
    </source>
</evidence>
<organism evidence="1 2">
    <name type="scientific">Candidatus Nealsonbacteria bacterium CG03_land_8_20_14_0_80_36_12</name>
    <dbReference type="NCBI Taxonomy" id="1974701"/>
    <lineage>
        <taxon>Bacteria</taxon>
        <taxon>Candidatus Nealsoniibacteriota</taxon>
    </lineage>
</organism>
<protein>
    <submittedName>
        <fullName evidence="1">Uncharacterized protein</fullName>
    </submittedName>
</protein>
<comment type="caution">
    <text evidence="1">The sequence shown here is derived from an EMBL/GenBank/DDBJ whole genome shotgun (WGS) entry which is preliminary data.</text>
</comment>
<gene>
    <name evidence="1" type="ORF">COS47_00625</name>
</gene>
<reference evidence="2" key="1">
    <citation type="submission" date="2017-09" db="EMBL/GenBank/DDBJ databases">
        <title>Depth-based differentiation of microbial function through sediment-hosted aquifers and enrichment of novel symbionts in the deep terrestrial subsurface.</title>
        <authorList>
            <person name="Probst A.J."/>
            <person name="Ladd B."/>
            <person name="Jarett J.K."/>
            <person name="Geller-Mcgrath D.E."/>
            <person name="Sieber C.M.K."/>
            <person name="Emerson J.B."/>
            <person name="Anantharaman K."/>
            <person name="Thomas B.C."/>
            <person name="Malmstrom R."/>
            <person name="Stieglmeier M."/>
            <person name="Klingl A."/>
            <person name="Woyke T."/>
            <person name="Ryan C.M."/>
            <person name="Banfield J.F."/>
        </authorList>
    </citation>
    <scope>NUCLEOTIDE SEQUENCE [LARGE SCALE GENOMIC DNA]</scope>
</reference>
<evidence type="ECO:0000313" key="1">
    <source>
        <dbReference type="EMBL" id="PIV12801.1"/>
    </source>
</evidence>
<name>A0A2M7BYP4_9BACT</name>
<accession>A0A2M7BYP4</accession>
<sequence length="143" mass="16857">MDLNTGKISKRIRDDVDKLIDWMKSNNVSGSVFSISFEWANNLGVEHDHNFYRRVSTLLKIANEKGLVEFEWEKESDKVISRKFYRLSLSKPVKEQHESDTEQENGVARGYKLNSNMVSDLTRFGFEENRLNFRDKTQYLELE</sequence>
<dbReference type="EMBL" id="PEUV01000013">
    <property type="protein sequence ID" value="PIV12801.1"/>
    <property type="molecule type" value="Genomic_DNA"/>
</dbReference>
<dbReference type="AlphaFoldDB" id="A0A2M7BYP4"/>